<sequence length="246" mass="28351">MSRSTFPQKIDSFTELFDLPADKVAAALELQKLKQKTTLNNDEQNKISALSAQLQDYMITPETMNKLQDAIVEIETFFDGNVRQYILSKQKEWDTYVNDFTDVGEWSANGKYKRQNIIHYNGNLWFCIKDVVADSNHTPDKDPDHYRQTAFKGDKGDIGLNAIYKGEWAGSVNYKTGDAVSVRLGEPWKPVDMVFIAKKDNKGQMPSVDNSSEYWFPWNYLMVGTYDFETNHTPIHPDIHYIQIVE</sequence>
<organism evidence="1 2">
    <name type="scientific">Limosilactobacillus pontis</name>
    <dbReference type="NCBI Taxonomy" id="35787"/>
    <lineage>
        <taxon>Bacteria</taxon>
        <taxon>Bacillati</taxon>
        <taxon>Bacillota</taxon>
        <taxon>Bacilli</taxon>
        <taxon>Lactobacillales</taxon>
        <taxon>Lactobacillaceae</taxon>
        <taxon>Limosilactobacillus</taxon>
    </lineage>
</organism>
<dbReference type="Gene3D" id="2.10.10.90">
    <property type="match status" value="1"/>
</dbReference>
<dbReference type="Proteomes" id="UP001529343">
    <property type="component" value="Unassembled WGS sequence"/>
</dbReference>
<accession>A0ABT7UX85</accession>
<reference evidence="1 2" key="2">
    <citation type="submission" date="2023-06" db="EMBL/GenBank/DDBJ databases">
        <authorList>
            <person name="Zeman M."/>
            <person name="Kubasova T."/>
            <person name="Jahodarova E."/>
            <person name="Nykrynova M."/>
            <person name="Rychlik I."/>
        </authorList>
    </citation>
    <scope>NUCLEOTIDE SEQUENCE [LARGE SCALE GENOMIC DNA]</scope>
    <source>
        <strain evidence="1 2">161_Gplus</strain>
    </source>
</reference>
<reference evidence="2" key="1">
    <citation type="submission" date="2023-06" db="EMBL/GenBank/DDBJ databases">
        <title>Identification and characterization of horizontal gene transfer across gut microbiota members of farm animals based on homology search.</title>
        <authorList>
            <person name="Zeman M."/>
            <person name="Kubasova T."/>
            <person name="Jahodarova E."/>
            <person name="Nykrynova M."/>
            <person name="Rychlik I."/>
        </authorList>
    </citation>
    <scope>NUCLEOTIDE SEQUENCE [LARGE SCALE GENOMIC DNA]</scope>
    <source>
        <strain evidence="2">161_Gplus</strain>
    </source>
</reference>
<proteinExistence type="predicted"/>
<evidence type="ECO:0000313" key="2">
    <source>
        <dbReference type="Proteomes" id="UP001529343"/>
    </source>
</evidence>
<name>A0ABT7UX85_9LACO</name>
<protein>
    <submittedName>
        <fullName evidence="1">Uncharacterized protein</fullName>
    </submittedName>
</protein>
<dbReference type="EMBL" id="JAUDDW010000007">
    <property type="protein sequence ID" value="MDM8266167.1"/>
    <property type="molecule type" value="Genomic_DNA"/>
</dbReference>
<comment type="caution">
    <text evidence="1">The sequence shown here is derived from an EMBL/GenBank/DDBJ whole genome shotgun (WGS) entry which is preliminary data.</text>
</comment>
<keyword evidence="2" id="KW-1185">Reference proteome</keyword>
<gene>
    <name evidence="1" type="ORF">QUW44_03135</name>
</gene>
<evidence type="ECO:0000313" key="1">
    <source>
        <dbReference type="EMBL" id="MDM8266167.1"/>
    </source>
</evidence>
<dbReference type="RefSeq" id="WP_289585874.1">
    <property type="nucleotide sequence ID" value="NZ_JAUDDW010000007.1"/>
</dbReference>